<name>A0A1X1R3Z4_MYCFA</name>
<evidence type="ECO:0000313" key="2">
    <source>
        <dbReference type="Proteomes" id="UP000193484"/>
    </source>
</evidence>
<accession>A0A1X1R3Z4</accession>
<protein>
    <recommendedName>
        <fullName evidence="3">Thioesterase domain-containing protein</fullName>
    </recommendedName>
</protein>
<sequence length="286" mass="30382">MRDIRELAGDPEAYAAELRRRWGGLLSYRYLGRSYPSMDLGPVDNTVTLRRDMRNPTGGLLLAVLGICSPEGGGMSDLEAVPNPVVHSCQLLDPGRDVTRIEVISETLRRGRQLGYSRSRIVDAEQPERVLALTEGQGIAIGTPPAGLPKMPVDPIAVEDGPGLPPLREVFGVVRRGADWVLPELTVEVASPDAALHIGPQFVALETAAADLAARCAGTERLQAISSHVMFLARGKVGPFRVSGAALPGAGGLLAARVTMVDEGAGDRPVSVGSYQFAPAPRRAQR</sequence>
<evidence type="ECO:0008006" key="3">
    <source>
        <dbReference type="Google" id="ProtNLM"/>
    </source>
</evidence>
<evidence type="ECO:0000313" key="1">
    <source>
        <dbReference type="EMBL" id="ORU99026.1"/>
    </source>
</evidence>
<dbReference type="STRING" id="1793.AWC04_17550"/>
<dbReference type="AlphaFoldDB" id="A0A1X1R3Z4"/>
<reference evidence="1 2" key="1">
    <citation type="submission" date="2016-01" db="EMBL/GenBank/DDBJ databases">
        <title>The new phylogeny of the genus Mycobacterium.</title>
        <authorList>
            <person name="Tarcisio F."/>
            <person name="Conor M."/>
            <person name="Antonella G."/>
            <person name="Elisabetta G."/>
            <person name="Giulia F.S."/>
            <person name="Sara T."/>
            <person name="Anna F."/>
            <person name="Clotilde B."/>
            <person name="Roberto B."/>
            <person name="Veronica D.S."/>
            <person name="Fabio R."/>
            <person name="Monica P."/>
            <person name="Olivier J."/>
            <person name="Enrico T."/>
            <person name="Nicola S."/>
        </authorList>
    </citation>
    <scope>NUCLEOTIDE SEQUENCE [LARGE SCALE GENOMIC DNA]</scope>
    <source>
        <strain evidence="1 2">DSM 44179</strain>
    </source>
</reference>
<dbReference type="EMBL" id="LQOJ01000054">
    <property type="protein sequence ID" value="ORU99026.1"/>
    <property type="molecule type" value="Genomic_DNA"/>
</dbReference>
<keyword evidence="2" id="KW-1185">Reference proteome</keyword>
<dbReference type="OrthoDB" id="7605329at2"/>
<dbReference type="Proteomes" id="UP000193484">
    <property type="component" value="Unassembled WGS sequence"/>
</dbReference>
<comment type="caution">
    <text evidence="1">The sequence shown here is derived from an EMBL/GenBank/DDBJ whole genome shotgun (WGS) entry which is preliminary data.</text>
</comment>
<proteinExistence type="predicted"/>
<gene>
    <name evidence="1" type="ORF">AWC04_17550</name>
</gene>
<organism evidence="1 2">
    <name type="scientific">Mycolicibacterium fallax</name>
    <name type="common">Mycobacterium fallax</name>
    <dbReference type="NCBI Taxonomy" id="1793"/>
    <lineage>
        <taxon>Bacteria</taxon>
        <taxon>Bacillati</taxon>
        <taxon>Actinomycetota</taxon>
        <taxon>Actinomycetes</taxon>
        <taxon>Mycobacteriales</taxon>
        <taxon>Mycobacteriaceae</taxon>
        <taxon>Mycolicibacterium</taxon>
    </lineage>
</organism>